<gene>
    <name evidence="2" type="ORF">EUGRSUZ_G00698</name>
</gene>
<dbReference type="InParanoid" id="A0A059BAF2"/>
<proteinExistence type="predicted"/>
<protein>
    <submittedName>
        <fullName evidence="2">Uncharacterized protein</fullName>
    </submittedName>
</protein>
<sequence length="82" mass="9832">MVVSHFLDLLLLNDVHSCGIWWECSHHFNNCNARHYKQEQIENLEGMFWFYMNHINHEFVSYNVIYLYIYVCSTADVVGLES</sequence>
<dbReference type="Gramene" id="KCW63093">
    <property type="protein sequence ID" value="KCW63093"/>
    <property type="gene ID" value="EUGRSUZ_G00698"/>
</dbReference>
<feature type="signal peptide" evidence="1">
    <location>
        <begin position="1"/>
        <end position="17"/>
    </location>
</feature>
<dbReference type="EMBL" id="KK198759">
    <property type="protein sequence ID" value="KCW63093.1"/>
    <property type="molecule type" value="Genomic_DNA"/>
</dbReference>
<organism evidence="2">
    <name type="scientific">Eucalyptus grandis</name>
    <name type="common">Flooded gum</name>
    <dbReference type="NCBI Taxonomy" id="71139"/>
    <lineage>
        <taxon>Eukaryota</taxon>
        <taxon>Viridiplantae</taxon>
        <taxon>Streptophyta</taxon>
        <taxon>Embryophyta</taxon>
        <taxon>Tracheophyta</taxon>
        <taxon>Spermatophyta</taxon>
        <taxon>Magnoliopsida</taxon>
        <taxon>eudicotyledons</taxon>
        <taxon>Gunneridae</taxon>
        <taxon>Pentapetalae</taxon>
        <taxon>rosids</taxon>
        <taxon>malvids</taxon>
        <taxon>Myrtales</taxon>
        <taxon>Myrtaceae</taxon>
        <taxon>Myrtoideae</taxon>
        <taxon>Eucalypteae</taxon>
        <taxon>Eucalyptus</taxon>
    </lineage>
</organism>
<name>A0A059BAF2_EUCGR</name>
<reference evidence="2" key="1">
    <citation type="submission" date="2013-07" db="EMBL/GenBank/DDBJ databases">
        <title>The genome of Eucalyptus grandis.</title>
        <authorList>
            <person name="Schmutz J."/>
            <person name="Hayes R."/>
            <person name="Myburg A."/>
            <person name="Tuskan G."/>
            <person name="Grattapaglia D."/>
            <person name="Rokhsar D.S."/>
        </authorList>
    </citation>
    <scope>NUCLEOTIDE SEQUENCE</scope>
    <source>
        <tissue evidence="2">Leaf extractions</tissue>
    </source>
</reference>
<feature type="chain" id="PRO_5001568040" evidence="1">
    <location>
        <begin position="18"/>
        <end position="82"/>
    </location>
</feature>
<evidence type="ECO:0000256" key="1">
    <source>
        <dbReference type="SAM" id="SignalP"/>
    </source>
</evidence>
<keyword evidence="1" id="KW-0732">Signal</keyword>
<accession>A0A059BAF2</accession>
<dbReference type="AlphaFoldDB" id="A0A059BAF2"/>
<evidence type="ECO:0000313" key="2">
    <source>
        <dbReference type="EMBL" id="KCW63093.1"/>
    </source>
</evidence>